<dbReference type="Proteomes" id="UP000179129">
    <property type="component" value="Unassembled WGS sequence"/>
</dbReference>
<comment type="caution">
    <text evidence="12">The sequence shown here is derived from an EMBL/GenBank/DDBJ whole genome shotgun (WGS) entry which is preliminary data.</text>
</comment>
<reference evidence="12 13" key="1">
    <citation type="journal article" date="2016" name="Nat. Commun.">
        <title>Thousands of microbial genomes shed light on interconnected biogeochemical processes in an aquifer system.</title>
        <authorList>
            <person name="Anantharaman K."/>
            <person name="Brown C.T."/>
            <person name="Hug L.A."/>
            <person name="Sharon I."/>
            <person name="Castelle C.J."/>
            <person name="Probst A.J."/>
            <person name="Thomas B.C."/>
            <person name="Singh A."/>
            <person name="Wilkins M.J."/>
            <person name="Karaoz U."/>
            <person name="Brodie E.L."/>
            <person name="Williams K.H."/>
            <person name="Hubbard S.S."/>
            <person name="Banfield J.F."/>
        </authorList>
    </citation>
    <scope>NUCLEOTIDE SEQUENCE [LARGE SCALE GENOMIC DNA]</scope>
</reference>
<dbReference type="InterPro" id="IPR037066">
    <property type="entry name" value="Plug_dom_sf"/>
</dbReference>
<dbReference type="Pfam" id="PF25183">
    <property type="entry name" value="OMP_b-brl_4"/>
    <property type="match status" value="1"/>
</dbReference>
<keyword evidence="7 8" id="KW-0998">Cell outer membrane</keyword>
<dbReference type="InterPro" id="IPR057601">
    <property type="entry name" value="Oar-like_b-barrel"/>
</dbReference>
<accession>A0A1F5YKR4</accession>
<feature type="domain" description="TonB-dependent receptor plug" evidence="10">
    <location>
        <begin position="135"/>
        <end position="255"/>
    </location>
</feature>
<dbReference type="Pfam" id="PF13620">
    <property type="entry name" value="CarboxypepD_reg"/>
    <property type="match status" value="1"/>
</dbReference>
<proteinExistence type="inferred from homology"/>
<dbReference type="GO" id="GO:0044718">
    <property type="term" value="P:siderophore transmembrane transport"/>
    <property type="evidence" value="ECO:0007669"/>
    <property type="project" value="TreeGrafter"/>
</dbReference>
<evidence type="ECO:0000313" key="13">
    <source>
        <dbReference type="Proteomes" id="UP000179129"/>
    </source>
</evidence>
<evidence type="ECO:0000259" key="10">
    <source>
        <dbReference type="Pfam" id="PF07715"/>
    </source>
</evidence>
<dbReference type="Gene3D" id="2.40.170.20">
    <property type="entry name" value="TonB-dependent receptor, beta-barrel domain"/>
    <property type="match status" value="1"/>
</dbReference>
<feature type="domain" description="TonB-dependent transporter Oar-like beta-barrel" evidence="11">
    <location>
        <begin position="784"/>
        <end position="904"/>
    </location>
</feature>
<dbReference type="PANTHER" id="PTHR30069:SF29">
    <property type="entry name" value="HEMOGLOBIN AND HEMOGLOBIN-HAPTOGLOBIN-BINDING PROTEIN 1-RELATED"/>
    <property type="match status" value="1"/>
</dbReference>
<evidence type="ECO:0000256" key="1">
    <source>
        <dbReference type="ARBA" id="ARBA00004571"/>
    </source>
</evidence>
<protein>
    <submittedName>
        <fullName evidence="12">Uncharacterized protein</fullName>
    </submittedName>
</protein>
<evidence type="ECO:0000256" key="6">
    <source>
        <dbReference type="ARBA" id="ARBA00023136"/>
    </source>
</evidence>
<evidence type="ECO:0000256" key="7">
    <source>
        <dbReference type="ARBA" id="ARBA00023237"/>
    </source>
</evidence>
<organism evidence="12 13">
    <name type="scientific">Candidatus Glassbacteria bacterium RIFCSPLOWO2_12_FULL_58_11</name>
    <dbReference type="NCBI Taxonomy" id="1817867"/>
    <lineage>
        <taxon>Bacteria</taxon>
        <taxon>Candidatus Glassiibacteriota</taxon>
    </lineage>
</organism>
<dbReference type="InterPro" id="IPR036942">
    <property type="entry name" value="Beta-barrel_TonB_sf"/>
</dbReference>
<evidence type="ECO:0000256" key="5">
    <source>
        <dbReference type="ARBA" id="ARBA00022729"/>
    </source>
</evidence>
<evidence type="ECO:0000256" key="2">
    <source>
        <dbReference type="ARBA" id="ARBA00022448"/>
    </source>
</evidence>
<dbReference type="Pfam" id="PF07715">
    <property type="entry name" value="Plug"/>
    <property type="match status" value="1"/>
</dbReference>
<evidence type="ECO:0000259" key="11">
    <source>
        <dbReference type="Pfam" id="PF25183"/>
    </source>
</evidence>
<feature type="signal peptide" evidence="9">
    <location>
        <begin position="1"/>
        <end position="30"/>
    </location>
</feature>
<keyword evidence="5 9" id="KW-0732">Signal</keyword>
<keyword evidence="4 8" id="KW-0812">Transmembrane</keyword>
<feature type="chain" id="PRO_5009522491" evidence="9">
    <location>
        <begin position="31"/>
        <end position="1064"/>
    </location>
</feature>
<dbReference type="STRING" id="1817867.A3F83_09425"/>
<keyword evidence="6 8" id="KW-0472">Membrane</keyword>
<keyword evidence="3 8" id="KW-1134">Transmembrane beta strand</keyword>
<sequence>MSKNVKVFRRTGFAILVAAFTLLWTAAAFAQLNTAKVEGTVRDKDTGQPLQGAQVQIEGTRLGNVTNADGYYFILNVPPGHRSITFTFTGYQKMTISDHLILAGQTTTLNASMSSTIVELGGITVEGEAEVLMPRDQTVSKQRITADEIAQTPATRLEDMMVLEAGVQIGGQEAFARGLRIRGGRLGEEAMVVDGVTVRNYTADPFRSGLGWVYEQEEGSLSEDTTPLELSASAVEQVDIITGGFQAEFGNAQSGIVNIVTRGGGPTYKGNVRMTTDEEMPRTGDYGYNQLTASIGGPIPGISNLYFFGSGEIQGQADKTPTHADEGFRGVNQEFVDHLNQAVRNDVYFRTKGTPFTLEEFRKGREFYASKTPGANASLFVPPNPARIPGNWGDRTLVSGKLNFSPLQGLSLIGTGNFSRNQNSYPTGDNGNYFRTGIATISGLPDHDWSFESDTVMYLPQAFGRRTRTTNTLFGVDYDFYRTSKRNASLQFRFSSFRTQDINSSSIKNDYYHDNTFMGWTPHDVPFEIETFPGRNYPLENTPEAKRYFPNGWGGWEREWSYESPFRLVEGDWLYWLNYRYEREVQKNFKSDIDFQLNRWNRAKFGVQYTAFHNKQFDIGGGFTRRDLANEFDYKPRMLATYFQNRTDLGDFVIDYGLRYDRFEPKTNWGYRNGDQYGENYFPTNIDEWSPRFDVAFPVTDKSQLRFAYGAFTQLPSMSFIFSGSNPGGLEYSRTDAFETGISYLLGPDMVVDVVAYYRDVTGNVASKSFFRDYWQAHSQRRVRGTTTGYSNQDNGNIKGMDVTLRRRFANNFAFNVNYTLQFSRTTGSTYSTTSAWDVFLDPTTGESYTPPDEIRPIDGDQTHNISTTFNYLFPEDFKAGTLTGKVLKDIRLYSVFTLRSGPPAYDRITRYGGTYHLNEAEDVTWLTRRDGRPIGGVNYFRGRWSYTLDLRGSKSFRLGGTRRLIFFTEVFNLLNNKLPTPYPSGLSYDGYYWVPNGGSPLIWSDDLTWAQKVWFNSDFNQDGILSLEEQAKGAIANGVLWETMDKTAWGLARQVRVGAEFEF</sequence>
<evidence type="ECO:0000256" key="4">
    <source>
        <dbReference type="ARBA" id="ARBA00022692"/>
    </source>
</evidence>
<dbReference type="Gene3D" id="2.60.40.1120">
    <property type="entry name" value="Carboxypeptidase-like, regulatory domain"/>
    <property type="match status" value="1"/>
</dbReference>
<dbReference type="PANTHER" id="PTHR30069">
    <property type="entry name" value="TONB-DEPENDENT OUTER MEMBRANE RECEPTOR"/>
    <property type="match status" value="1"/>
</dbReference>
<dbReference type="GO" id="GO:0009279">
    <property type="term" value="C:cell outer membrane"/>
    <property type="evidence" value="ECO:0007669"/>
    <property type="project" value="UniProtKB-SubCell"/>
</dbReference>
<evidence type="ECO:0000256" key="9">
    <source>
        <dbReference type="SAM" id="SignalP"/>
    </source>
</evidence>
<evidence type="ECO:0000256" key="8">
    <source>
        <dbReference type="PROSITE-ProRule" id="PRU01360"/>
    </source>
</evidence>
<dbReference type="InterPro" id="IPR012910">
    <property type="entry name" value="Plug_dom"/>
</dbReference>
<comment type="similarity">
    <text evidence="8">Belongs to the TonB-dependent receptor family.</text>
</comment>
<comment type="subcellular location">
    <subcellularLocation>
        <location evidence="1 8">Cell outer membrane</location>
        <topology evidence="1 8">Multi-pass membrane protein</topology>
    </subcellularLocation>
</comment>
<dbReference type="SUPFAM" id="SSF56935">
    <property type="entry name" value="Porins"/>
    <property type="match status" value="1"/>
</dbReference>
<name>A0A1F5YKR4_9BACT</name>
<dbReference type="GO" id="GO:0015344">
    <property type="term" value="F:siderophore uptake transmembrane transporter activity"/>
    <property type="evidence" value="ECO:0007669"/>
    <property type="project" value="TreeGrafter"/>
</dbReference>
<dbReference type="PROSITE" id="PS52016">
    <property type="entry name" value="TONB_DEPENDENT_REC_3"/>
    <property type="match status" value="1"/>
</dbReference>
<dbReference type="Gene3D" id="2.170.130.10">
    <property type="entry name" value="TonB-dependent receptor, plug domain"/>
    <property type="match status" value="1"/>
</dbReference>
<evidence type="ECO:0000256" key="3">
    <source>
        <dbReference type="ARBA" id="ARBA00022452"/>
    </source>
</evidence>
<evidence type="ECO:0000313" key="12">
    <source>
        <dbReference type="EMBL" id="OGG00771.1"/>
    </source>
</evidence>
<gene>
    <name evidence="12" type="ORF">A3F83_09425</name>
</gene>
<dbReference type="EMBL" id="MFIX01000242">
    <property type="protein sequence ID" value="OGG00771.1"/>
    <property type="molecule type" value="Genomic_DNA"/>
</dbReference>
<dbReference type="InterPro" id="IPR008969">
    <property type="entry name" value="CarboxyPept-like_regulatory"/>
</dbReference>
<dbReference type="AlphaFoldDB" id="A0A1F5YKR4"/>
<dbReference type="SUPFAM" id="SSF49464">
    <property type="entry name" value="Carboxypeptidase regulatory domain-like"/>
    <property type="match status" value="1"/>
</dbReference>
<dbReference type="InterPro" id="IPR039426">
    <property type="entry name" value="TonB-dep_rcpt-like"/>
</dbReference>
<keyword evidence="2 8" id="KW-0813">Transport</keyword>